<evidence type="ECO:0000259" key="2">
    <source>
        <dbReference type="Pfam" id="PF12770"/>
    </source>
</evidence>
<dbReference type="InterPro" id="IPR024983">
    <property type="entry name" value="CHAT_dom"/>
</dbReference>
<dbReference type="Pfam" id="PF12770">
    <property type="entry name" value="CHAT"/>
    <property type="match status" value="1"/>
</dbReference>
<feature type="domain" description="CHAT" evidence="2">
    <location>
        <begin position="625"/>
        <end position="882"/>
    </location>
</feature>
<gene>
    <name evidence="3" type="ORF">E1288_03835</name>
</gene>
<dbReference type="Proteomes" id="UP000294947">
    <property type="component" value="Unassembled WGS sequence"/>
</dbReference>
<feature type="region of interest" description="Disordered" evidence="1">
    <location>
        <begin position="679"/>
        <end position="702"/>
    </location>
</feature>
<comment type="caution">
    <text evidence="3">The sequence shown here is derived from an EMBL/GenBank/DDBJ whole genome shotgun (WGS) entry which is preliminary data.</text>
</comment>
<dbReference type="OrthoDB" id="3646878at2"/>
<evidence type="ECO:0000256" key="1">
    <source>
        <dbReference type="SAM" id="MobiDB-lite"/>
    </source>
</evidence>
<reference evidence="3 4" key="1">
    <citation type="submission" date="2019-03" db="EMBL/GenBank/DDBJ databases">
        <title>Draft genome sequences of novel Actinobacteria.</title>
        <authorList>
            <person name="Sahin N."/>
            <person name="Ay H."/>
            <person name="Saygin H."/>
        </authorList>
    </citation>
    <scope>NUCLEOTIDE SEQUENCE [LARGE SCALE GENOMIC DNA]</scope>
    <source>
        <strain evidence="3 4">7K502</strain>
    </source>
</reference>
<dbReference type="EMBL" id="SMKW01000003">
    <property type="protein sequence ID" value="TDD55586.1"/>
    <property type="molecule type" value="Genomic_DNA"/>
</dbReference>
<organism evidence="3 4">
    <name type="scientific">Saccharopolyspora elongata</name>
    <dbReference type="NCBI Taxonomy" id="2530387"/>
    <lineage>
        <taxon>Bacteria</taxon>
        <taxon>Bacillati</taxon>
        <taxon>Actinomycetota</taxon>
        <taxon>Actinomycetes</taxon>
        <taxon>Pseudonocardiales</taxon>
        <taxon>Pseudonocardiaceae</taxon>
        <taxon>Saccharopolyspora</taxon>
    </lineage>
</organism>
<evidence type="ECO:0000313" key="4">
    <source>
        <dbReference type="Proteomes" id="UP000294947"/>
    </source>
</evidence>
<sequence length="909" mass="99718">MRLMTGPRKFVVDHGTPLARETEAARKAFARRDARAMDLAYREAVRLAAEESAELTTTLAMQHVSRLRILGDGTTALERCEEYLGRDWENLQLRLLCAETRLVLGDDSWIGAEVDEIARIAAKQPMRGAGEAQLHRLRGLAAAQRQDTGRALGHLGEARAAFAELGDEAAVAAVELDISAVELQRGAVSEPVRGDDDSPQARLVRSEALRIGGWYEKALAELDPALDALPDPALRFPFLFAEIRLLRLLHAPVDAELMKDLYEAAKQSAQPEENRRAAQRLDPDADSYSVIGMGGHLLQAARAYAETAWRLAETGEAERRVEAKQRLDEAEQLLLTEQAPPEPAGWHVAEWHLAAGEIAFATAKLDHDPATAAQAVRHFQESAETQDAPVVDRISALRRTGDAHDLLRELDAAHREEHLAGSAAAWAEAHGLEEGLAAKQEDDENRIRMLLANPTEFDKRVEAADRAIERGEEYAVAAAVIAMEAARGSAILPRILPGEEPPVRDLPGTGDLAGAWRWIRRAVRGLPRKQLIWMLHATPDGVHHAFIWRSGPFGLHVRHTLVSGEPGRTKIGLANAIDELKDCWRYGVRLEGRLRTPGKAARSIFDEKLNAVEGLLGIGRLGKLPEHIERIAVVAGGDLAEVPFALLPCPGEPEKLLGGEYALSDLPCLSIRRPLRRRARGQRGTRGRQMLLVQPNAADPDTVDEQALEPAEEVPGRKVLDRAAATPAALREALASGGYRQVRIDGHGLFQPDSARDSILLLAPEGESGELSAREFQAMNLVGTGTLMLGACESGMAERIGRDERTGFVRAAFLAGASSVVAARWDALDDVAARVLNSFEKNLRRHPRDIALFRALQEEHEKHHAGPSGHPARWAVWTLYGDVGPQKVWHEPLSRWWDAVLRHLGRKDA</sequence>
<accession>A0A4R4ZC48</accession>
<name>A0A4R4ZC48_9PSEU</name>
<dbReference type="AlphaFoldDB" id="A0A4R4ZC48"/>
<keyword evidence="4" id="KW-1185">Reference proteome</keyword>
<protein>
    <submittedName>
        <fullName evidence="3">CHAT domain-containing protein</fullName>
    </submittedName>
</protein>
<proteinExistence type="predicted"/>
<evidence type="ECO:0000313" key="3">
    <source>
        <dbReference type="EMBL" id="TDD55586.1"/>
    </source>
</evidence>